<evidence type="ECO:0000256" key="1">
    <source>
        <dbReference type="SAM" id="MobiDB-lite"/>
    </source>
</evidence>
<proteinExistence type="predicted"/>
<name>A0ABX2CDR8_9BRAD</name>
<feature type="compositionally biased region" description="Basic and acidic residues" evidence="1">
    <location>
        <begin position="119"/>
        <end position="128"/>
    </location>
</feature>
<protein>
    <recommendedName>
        <fullName evidence="4">Ribbon-helix-helix protein CopG domain-containing protein</fullName>
    </recommendedName>
</protein>
<sequence length="179" mass="19626">MKNKVTLQLSSEILARLAGAAEERCVNRAIVVEKALERFLAQPLDGPMPAQDRLQNLEQQLQAIQRDIAVLNETVALHARYHLAVTSLVDQEDAGAARGGDRDFDQAARIGTIQQLQRDLSERQRQTRPDGAARAGQVSQPFSTLLRRAEPPMAEVSWGVPAAGEGGEDPFRLPPQSSR</sequence>
<evidence type="ECO:0008006" key="4">
    <source>
        <dbReference type="Google" id="ProtNLM"/>
    </source>
</evidence>
<evidence type="ECO:0000313" key="3">
    <source>
        <dbReference type="Proteomes" id="UP000886476"/>
    </source>
</evidence>
<dbReference type="Proteomes" id="UP000886476">
    <property type="component" value="Unassembled WGS sequence"/>
</dbReference>
<feature type="region of interest" description="Disordered" evidence="1">
    <location>
        <begin position="117"/>
        <end position="179"/>
    </location>
</feature>
<evidence type="ECO:0000313" key="2">
    <source>
        <dbReference type="EMBL" id="NPU66364.1"/>
    </source>
</evidence>
<keyword evidence="3" id="KW-1185">Reference proteome</keyword>
<dbReference type="RefSeq" id="WP_172111444.1">
    <property type="nucleotide sequence ID" value="NZ_JABFDN010000004.1"/>
</dbReference>
<reference evidence="2" key="1">
    <citation type="submission" date="2020-05" db="EMBL/GenBank/DDBJ databases">
        <title>Nod-independent and nitrogen-fixing Bradyrhizobium aeschynomene sp. nov. isolated from nodules of Aeschynomene indica.</title>
        <authorList>
            <person name="Zhang Z."/>
        </authorList>
    </citation>
    <scope>NUCLEOTIDE SEQUENCE</scope>
    <source>
        <strain evidence="2">83012</strain>
    </source>
</reference>
<comment type="caution">
    <text evidence="2">The sequence shown here is derived from an EMBL/GenBank/DDBJ whole genome shotgun (WGS) entry which is preliminary data.</text>
</comment>
<gene>
    <name evidence="2" type="ORF">HL667_15270</name>
</gene>
<organism evidence="2 3">
    <name type="scientific">Bradyrhizobium aeschynomenes</name>
    <dbReference type="NCBI Taxonomy" id="2734909"/>
    <lineage>
        <taxon>Bacteria</taxon>
        <taxon>Pseudomonadati</taxon>
        <taxon>Pseudomonadota</taxon>
        <taxon>Alphaproteobacteria</taxon>
        <taxon>Hyphomicrobiales</taxon>
        <taxon>Nitrobacteraceae</taxon>
        <taxon>Bradyrhizobium</taxon>
    </lineage>
</organism>
<accession>A0ABX2CDR8</accession>
<dbReference type="CDD" id="cd21631">
    <property type="entry name" value="RHH_CopG_NikR-like"/>
    <property type="match status" value="1"/>
</dbReference>
<dbReference type="EMBL" id="JABFDN010000004">
    <property type="protein sequence ID" value="NPU66364.1"/>
    <property type="molecule type" value="Genomic_DNA"/>
</dbReference>